<evidence type="ECO:0000313" key="4">
    <source>
        <dbReference type="Proteomes" id="UP000269493"/>
    </source>
</evidence>
<dbReference type="Pfam" id="PF00534">
    <property type="entry name" value="Glycos_transf_1"/>
    <property type="match status" value="1"/>
</dbReference>
<gene>
    <name evidence="3" type="ORF">BC742_0491</name>
</gene>
<dbReference type="Proteomes" id="UP000269493">
    <property type="component" value="Unassembled WGS sequence"/>
</dbReference>
<evidence type="ECO:0000256" key="1">
    <source>
        <dbReference type="ARBA" id="ARBA00022679"/>
    </source>
</evidence>
<dbReference type="PANTHER" id="PTHR46401:SF2">
    <property type="entry name" value="GLYCOSYLTRANSFERASE WBBK-RELATED"/>
    <property type="match status" value="1"/>
</dbReference>
<protein>
    <submittedName>
        <fullName evidence="3">Glycosyltransferase involved in cell wall biosynthesis</fullName>
    </submittedName>
</protein>
<reference evidence="3 4" key="1">
    <citation type="submission" date="2018-10" db="EMBL/GenBank/DDBJ databases">
        <title>Genomic Encyclopedia of Archaeal and Bacterial Type Strains, Phase II (KMG-II): from individual species to whole genera.</title>
        <authorList>
            <person name="Goeker M."/>
        </authorList>
    </citation>
    <scope>NUCLEOTIDE SEQUENCE [LARGE SCALE GENOMIC DNA]</scope>
    <source>
        <strain evidence="3 4">NSB1</strain>
    </source>
</reference>
<dbReference type="AlphaFoldDB" id="A0A495WL45"/>
<comment type="caution">
    <text evidence="3">The sequence shown here is derived from an EMBL/GenBank/DDBJ whole genome shotgun (WGS) entry which is preliminary data.</text>
</comment>
<keyword evidence="1 3" id="KW-0808">Transferase</keyword>
<evidence type="ECO:0000259" key="2">
    <source>
        <dbReference type="Pfam" id="PF00534"/>
    </source>
</evidence>
<proteinExistence type="predicted"/>
<name>A0A495WL45_9BACT</name>
<evidence type="ECO:0000313" key="3">
    <source>
        <dbReference type="EMBL" id="RKT61445.1"/>
    </source>
</evidence>
<dbReference type="EMBL" id="RBXN01000001">
    <property type="protein sequence ID" value="RKT61445.1"/>
    <property type="molecule type" value="Genomic_DNA"/>
</dbReference>
<dbReference type="Gene3D" id="3.40.50.2000">
    <property type="entry name" value="Glycogen Phosphorylase B"/>
    <property type="match status" value="2"/>
</dbReference>
<sequence>MKILIDCSFMDSTQVSGVYNCTYRLLNGFKDLNDVALEIHIIIQPQEKEYFTKLFPSFTVLLLPKRLSMVIKKIPHLKGYIYSSFIDKYIVKKNIDIFFCPYMSIDSLFCSKAKQVGILHDAQTYILKKNQFVKGKIYKFFMDRILDKNTFIVTISEEARKNIQKQLPYLKAPLYLIHNSVIVSRKMIGLKDIENQKYILFVNTLMEYKNIETLIRAFFLIKDKIPHILLIKARSTEFWQKKMIPLISDLKLMNRVVLYEKNLSDEEMAFLYNKAEIFVSTSLMEGFGYTPIEAAIYKTSVITTKIPVILETSKGLFHYYEPAKDYRILSSTIYNLLQNPDSPETLRDISKKLESLYLPIEQARKFISLFAEIRNM</sequence>
<organism evidence="3 4">
    <name type="scientific">Coprobacter fastidiosus NSB1 = JCM 33896</name>
    <dbReference type="NCBI Taxonomy" id="1349822"/>
    <lineage>
        <taxon>Bacteria</taxon>
        <taxon>Pseudomonadati</taxon>
        <taxon>Bacteroidota</taxon>
        <taxon>Bacteroidia</taxon>
        <taxon>Bacteroidales</taxon>
        <taxon>Barnesiellaceae</taxon>
        <taxon>Coprobacter</taxon>
    </lineage>
</organism>
<dbReference type="SUPFAM" id="SSF53756">
    <property type="entry name" value="UDP-Glycosyltransferase/glycogen phosphorylase"/>
    <property type="match status" value="1"/>
</dbReference>
<feature type="domain" description="Glycosyl transferase family 1" evidence="2">
    <location>
        <begin position="194"/>
        <end position="351"/>
    </location>
</feature>
<accession>A0A495WL45</accession>
<dbReference type="InterPro" id="IPR001296">
    <property type="entry name" value="Glyco_trans_1"/>
</dbReference>
<dbReference type="PANTHER" id="PTHR46401">
    <property type="entry name" value="GLYCOSYLTRANSFERASE WBBK-RELATED"/>
    <property type="match status" value="1"/>
</dbReference>
<keyword evidence="4" id="KW-1185">Reference proteome</keyword>
<dbReference type="GO" id="GO:0016757">
    <property type="term" value="F:glycosyltransferase activity"/>
    <property type="evidence" value="ECO:0007669"/>
    <property type="project" value="InterPro"/>
</dbReference>